<dbReference type="PRINTS" id="PR00509">
    <property type="entry name" value="PGMPMM"/>
</dbReference>
<feature type="domain" description="Alpha-D-phosphohexomutase alpha/beta/alpha" evidence="19">
    <location>
        <begin position="327"/>
        <end position="453"/>
    </location>
</feature>
<comment type="cofactor">
    <cofactor evidence="2">
        <name>Mg(2+)</name>
        <dbReference type="ChEBI" id="CHEBI:18420"/>
    </cofactor>
</comment>
<sequence>MVWKQEYERWLDSDVLEEEQREELANLQSDETELEDRFYKSLTFGTGGMRGEIGVGTNRMNVYTVRKAAQGLADYLQSFGEDAVRKGVVIAYDNRYRSQEFAREAALTLGANGVRAYVLSSLRATPLLSFSVRHLQTSAGIMITASHNPPEYNGLKVYGEDGCQLVPKDADALISYVNRIEDELTVRTGDERELQQQGLLAYVDEEVDEAYLEHLKGITLNQSIVDESGDDLSVVYTPLHGAACQATVDALKQAGFSNLTVVEEQAKPDPSFSEVSSPNPEEHRAFDRAIEIGKEHDADILMATDPDGDRIGLAVKDGSGDYTVLTGNQTGALLMEYILQTRKEQGTLPDDGLVIKTIVTSELGQAIANKYGVTLENTLTGFKFIGERILQAHDEKQATFLFGYEESYGYLIQPFVRDKDAVQVALMAAEVALYHKRNEKTLLQALEEMYEEYGWYLEELVSFKAKGKTGQEKIENVLDSFRKGQINDFAGLIVKCIEDYQQGKRYDIQKSTTEPIELPASNVIKVRFEDGSWFCLRPSGTEPKMKAYIGVQSESLSASRSQLLNIKRTVVEKVETILEK</sequence>
<dbReference type="PROSITE" id="PS00710">
    <property type="entry name" value="PGM_PMM"/>
    <property type="match status" value="1"/>
</dbReference>
<dbReference type="RefSeq" id="WP_184663762.1">
    <property type="nucleotide sequence ID" value="NZ_JACHHB010000005.1"/>
</dbReference>
<evidence type="ECO:0000256" key="4">
    <source>
        <dbReference type="ARBA" id="ARBA00005189"/>
    </source>
</evidence>
<dbReference type="Pfam" id="PF02880">
    <property type="entry name" value="PGM_PMM_III"/>
    <property type="match status" value="1"/>
</dbReference>
<dbReference type="InterPro" id="IPR005846">
    <property type="entry name" value="A-D-PHexomutase_a/b/a-III"/>
</dbReference>
<evidence type="ECO:0000259" key="17">
    <source>
        <dbReference type="Pfam" id="PF02878"/>
    </source>
</evidence>
<evidence type="ECO:0000313" key="21">
    <source>
        <dbReference type="Proteomes" id="UP000551878"/>
    </source>
</evidence>
<dbReference type="InterPro" id="IPR005841">
    <property type="entry name" value="Alpha-D-phosphohexomutase_SF"/>
</dbReference>
<evidence type="ECO:0000256" key="10">
    <source>
        <dbReference type="ARBA" id="ARBA00022842"/>
    </source>
</evidence>
<reference evidence="20 21" key="1">
    <citation type="submission" date="2020-08" db="EMBL/GenBank/DDBJ databases">
        <title>Genomic Encyclopedia of Type Strains, Phase IV (KMG-IV): sequencing the most valuable type-strain genomes for metagenomic binning, comparative biology and taxonomic classification.</title>
        <authorList>
            <person name="Goeker M."/>
        </authorList>
    </citation>
    <scope>NUCLEOTIDE SEQUENCE [LARGE SCALE GENOMIC DNA]</scope>
    <source>
        <strain evidence="20 21">DSM 24696</strain>
    </source>
</reference>
<keyword evidence="21" id="KW-1185">Reference proteome</keyword>
<comment type="pathway">
    <text evidence="4">Lipid metabolism.</text>
</comment>
<organism evidence="20 21">
    <name type="scientific">Texcoconibacillus texcoconensis</name>
    <dbReference type="NCBI Taxonomy" id="1095777"/>
    <lineage>
        <taxon>Bacteria</taxon>
        <taxon>Bacillati</taxon>
        <taxon>Bacillota</taxon>
        <taxon>Bacilli</taxon>
        <taxon>Bacillales</taxon>
        <taxon>Bacillaceae</taxon>
        <taxon>Texcoconibacillus</taxon>
    </lineage>
</organism>
<evidence type="ECO:0000256" key="2">
    <source>
        <dbReference type="ARBA" id="ARBA00001946"/>
    </source>
</evidence>
<dbReference type="InterPro" id="IPR016055">
    <property type="entry name" value="A-D-PHexomutase_a/b/a-I/II/III"/>
</dbReference>
<dbReference type="InterPro" id="IPR005845">
    <property type="entry name" value="A-D-PHexomutase_a/b/a-II"/>
</dbReference>
<dbReference type="GO" id="GO:0006166">
    <property type="term" value="P:purine ribonucleoside salvage"/>
    <property type="evidence" value="ECO:0007669"/>
    <property type="project" value="TreeGrafter"/>
</dbReference>
<dbReference type="SUPFAM" id="SSF53738">
    <property type="entry name" value="Phosphoglucomutase, first 3 domains"/>
    <property type="match status" value="3"/>
</dbReference>
<dbReference type="SUPFAM" id="SSF55957">
    <property type="entry name" value="Phosphoglucomutase, C-terminal domain"/>
    <property type="match status" value="1"/>
</dbReference>
<gene>
    <name evidence="20" type="ORF">HNQ41_001483</name>
</gene>
<dbReference type="EMBL" id="JACHHB010000005">
    <property type="protein sequence ID" value="MBB5173314.1"/>
    <property type="molecule type" value="Genomic_DNA"/>
</dbReference>
<dbReference type="PANTHER" id="PTHR45745:SF1">
    <property type="entry name" value="PHOSPHOGLUCOMUTASE 2B-RELATED"/>
    <property type="match status" value="1"/>
</dbReference>
<evidence type="ECO:0000256" key="15">
    <source>
        <dbReference type="RuleBase" id="RU004326"/>
    </source>
</evidence>
<evidence type="ECO:0000313" key="20">
    <source>
        <dbReference type="EMBL" id="MBB5173314.1"/>
    </source>
</evidence>
<evidence type="ECO:0000256" key="3">
    <source>
        <dbReference type="ARBA" id="ARBA00005164"/>
    </source>
</evidence>
<evidence type="ECO:0000256" key="9">
    <source>
        <dbReference type="ARBA" id="ARBA00022723"/>
    </source>
</evidence>
<proteinExistence type="inferred from homology"/>
<keyword evidence="7" id="KW-0313">Glucose metabolism</keyword>
<dbReference type="GO" id="GO:0006006">
    <property type="term" value="P:glucose metabolic process"/>
    <property type="evidence" value="ECO:0007669"/>
    <property type="project" value="UniProtKB-KW"/>
</dbReference>
<dbReference type="Proteomes" id="UP000551878">
    <property type="component" value="Unassembled WGS sequence"/>
</dbReference>
<dbReference type="InterPro" id="IPR016066">
    <property type="entry name" value="A-D-PHexomutase_CS"/>
</dbReference>
<accession>A0A840QPL0</accession>
<evidence type="ECO:0000256" key="8">
    <source>
        <dbReference type="ARBA" id="ARBA00022553"/>
    </source>
</evidence>
<evidence type="ECO:0000256" key="13">
    <source>
        <dbReference type="ARBA" id="ARBA00041398"/>
    </source>
</evidence>
<dbReference type="AlphaFoldDB" id="A0A840QPL0"/>
<evidence type="ECO:0000259" key="16">
    <source>
        <dbReference type="Pfam" id="PF00408"/>
    </source>
</evidence>
<dbReference type="Pfam" id="PF02878">
    <property type="entry name" value="PGM_PMM_I"/>
    <property type="match status" value="1"/>
</dbReference>
<dbReference type="InterPro" id="IPR005844">
    <property type="entry name" value="A-D-PHexomutase_a/b/a-I"/>
</dbReference>
<name>A0A840QPL0_9BACI</name>
<feature type="domain" description="Alpha-D-phosphohexomutase alpha/beta/alpha" evidence="17">
    <location>
        <begin position="43"/>
        <end position="181"/>
    </location>
</feature>
<dbReference type="GO" id="GO:0004614">
    <property type="term" value="F:phosphoglucomutase activity"/>
    <property type="evidence" value="ECO:0007669"/>
    <property type="project" value="UniProtKB-EC"/>
</dbReference>
<evidence type="ECO:0000259" key="19">
    <source>
        <dbReference type="Pfam" id="PF02880"/>
    </source>
</evidence>
<dbReference type="PANTHER" id="PTHR45745">
    <property type="entry name" value="PHOSPHOMANNOMUTASE 45A"/>
    <property type="match status" value="1"/>
</dbReference>
<evidence type="ECO:0000256" key="6">
    <source>
        <dbReference type="ARBA" id="ARBA00012728"/>
    </source>
</evidence>
<dbReference type="GO" id="GO:0008973">
    <property type="term" value="F:phosphopentomutase activity"/>
    <property type="evidence" value="ECO:0007669"/>
    <property type="project" value="TreeGrafter"/>
</dbReference>
<evidence type="ECO:0000256" key="7">
    <source>
        <dbReference type="ARBA" id="ARBA00022526"/>
    </source>
</evidence>
<feature type="domain" description="Alpha-D-phosphohexomutase C-terminal" evidence="16">
    <location>
        <begin position="521"/>
        <end position="555"/>
    </location>
</feature>
<comment type="caution">
    <text evidence="20">The sequence shown here is derived from an EMBL/GenBank/DDBJ whole genome shotgun (WGS) entry which is preliminary data.</text>
</comment>
<dbReference type="Gene3D" id="3.30.310.50">
    <property type="entry name" value="Alpha-D-phosphohexomutase, C-terminal domain"/>
    <property type="match status" value="1"/>
</dbReference>
<comment type="catalytic activity">
    <reaction evidence="1">
        <text>alpha-D-glucose 1-phosphate = alpha-D-glucose 6-phosphate</text>
        <dbReference type="Rhea" id="RHEA:23536"/>
        <dbReference type="ChEBI" id="CHEBI:58225"/>
        <dbReference type="ChEBI" id="CHEBI:58601"/>
        <dbReference type="EC" id="5.4.2.2"/>
    </reaction>
</comment>
<dbReference type="Pfam" id="PF00408">
    <property type="entry name" value="PGM_PMM_IV"/>
    <property type="match status" value="1"/>
</dbReference>
<evidence type="ECO:0000256" key="1">
    <source>
        <dbReference type="ARBA" id="ARBA00000443"/>
    </source>
</evidence>
<keyword evidence="9 15" id="KW-0479">Metal-binding</keyword>
<evidence type="ECO:0000256" key="11">
    <source>
        <dbReference type="ARBA" id="ARBA00023235"/>
    </source>
</evidence>
<dbReference type="Gene3D" id="3.40.120.10">
    <property type="entry name" value="Alpha-D-Glucose-1,6-Bisphosphate, subunit A, domain 3"/>
    <property type="match status" value="3"/>
</dbReference>
<keyword evidence="10 15" id="KW-0460">Magnesium</keyword>
<keyword evidence="8" id="KW-0597">Phosphoprotein</keyword>
<comment type="similarity">
    <text evidence="5 15">Belongs to the phosphohexose mutase family.</text>
</comment>
<evidence type="ECO:0000256" key="5">
    <source>
        <dbReference type="ARBA" id="ARBA00010231"/>
    </source>
</evidence>
<dbReference type="EC" id="5.4.2.2" evidence="6"/>
<dbReference type="Pfam" id="PF02879">
    <property type="entry name" value="PGM_PMM_II"/>
    <property type="match status" value="1"/>
</dbReference>
<dbReference type="GO" id="GO:0000287">
    <property type="term" value="F:magnesium ion binding"/>
    <property type="evidence" value="ECO:0007669"/>
    <property type="project" value="InterPro"/>
</dbReference>
<comment type="pathway">
    <text evidence="3">Glycolipid metabolism; diglucosyl-diacylglycerol biosynthesis.</text>
</comment>
<dbReference type="InterPro" id="IPR036900">
    <property type="entry name" value="A-D-PHexomutase_C_sf"/>
</dbReference>
<dbReference type="InterPro" id="IPR005843">
    <property type="entry name" value="A-D-PHexomutase_C"/>
</dbReference>
<evidence type="ECO:0000256" key="14">
    <source>
        <dbReference type="ARBA" id="ARBA00041467"/>
    </source>
</evidence>
<evidence type="ECO:0000256" key="12">
    <source>
        <dbReference type="ARBA" id="ARBA00039995"/>
    </source>
</evidence>
<keyword evidence="7" id="KW-0119">Carbohydrate metabolism</keyword>
<dbReference type="CDD" id="cd05799">
    <property type="entry name" value="PGM2"/>
    <property type="match status" value="1"/>
</dbReference>
<evidence type="ECO:0000259" key="18">
    <source>
        <dbReference type="Pfam" id="PF02879"/>
    </source>
</evidence>
<feature type="domain" description="Alpha-D-phosphohexomutase alpha/beta/alpha" evidence="18">
    <location>
        <begin position="210"/>
        <end position="318"/>
    </location>
</feature>
<protein>
    <recommendedName>
        <fullName evidence="12">Phosphoglucomutase</fullName>
        <ecNumber evidence="6">5.4.2.2</ecNumber>
    </recommendedName>
    <alternativeName>
        <fullName evidence="14">Alpha-phosphoglucomutase</fullName>
    </alternativeName>
    <alternativeName>
        <fullName evidence="13">Glucose phosphomutase</fullName>
    </alternativeName>
</protein>
<keyword evidence="11 20" id="KW-0413">Isomerase</keyword>